<dbReference type="GO" id="GO:0016853">
    <property type="term" value="F:isomerase activity"/>
    <property type="evidence" value="ECO:0007669"/>
    <property type="project" value="UniProtKB-KW"/>
</dbReference>
<keyword evidence="1" id="KW-0812">Transmembrane</keyword>
<evidence type="ECO:0000259" key="2">
    <source>
        <dbReference type="Pfam" id="PF13462"/>
    </source>
</evidence>
<evidence type="ECO:0000313" key="4">
    <source>
        <dbReference type="Proteomes" id="UP001289135"/>
    </source>
</evidence>
<proteinExistence type="predicted"/>
<dbReference type="Proteomes" id="UP001289135">
    <property type="component" value="Unassembled WGS sequence"/>
</dbReference>
<organism evidence="3 4">
    <name type="scientific">Lyticum sinuosum</name>
    <dbReference type="NCBI Taxonomy" id="1332059"/>
    <lineage>
        <taxon>Bacteria</taxon>
        <taxon>Pseudomonadati</taxon>
        <taxon>Pseudomonadota</taxon>
        <taxon>Alphaproteobacteria</taxon>
        <taxon>Rickettsiales</taxon>
        <taxon>Lyticum</taxon>
    </lineage>
</organism>
<sequence length="249" mass="29288">MNYKKNLKYLIYKFLNNFKFITFMHIILVMVSIFINILLLNNNRYSIANDSVNLHEMELNFRSKEELNNVQIDDKVIGCTNAPHTIINYSSMSCPHCAEFMTKDFNLLKEKFIDTCKVRFVYREIPNNSAALMTASIAHCFYIRHNNINTYFDIIKIFFRTQRSWAMRYDPESVKEIMLLNGYNKEDIDYCLGNKTYINYIIEHGYEYQKVMDIRFTPLSVIDGNVMSQNISYDDINAIISKTAVKGAK</sequence>
<dbReference type="EMBL" id="JARGYU010000001">
    <property type="protein sequence ID" value="MDZ5761209.1"/>
    <property type="molecule type" value="Genomic_DNA"/>
</dbReference>
<evidence type="ECO:0000256" key="1">
    <source>
        <dbReference type="SAM" id="Phobius"/>
    </source>
</evidence>
<dbReference type="InterPro" id="IPR012336">
    <property type="entry name" value="Thioredoxin-like_fold"/>
</dbReference>
<dbReference type="InterPro" id="IPR036249">
    <property type="entry name" value="Thioredoxin-like_sf"/>
</dbReference>
<dbReference type="Pfam" id="PF13462">
    <property type="entry name" value="Thioredoxin_4"/>
    <property type="match status" value="1"/>
</dbReference>
<dbReference type="SUPFAM" id="SSF52833">
    <property type="entry name" value="Thioredoxin-like"/>
    <property type="match status" value="1"/>
</dbReference>
<evidence type="ECO:0000313" key="3">
    <source>
        <dbReference type="EMBL" id="MDZ5761209.1"/>
    </source>
</evidence>
<accession>A0AAE5AHV0</accession>
<dbReference type="Gene3D" id="3.40.30.10">
    <property type="entry name" value="Glutaredoxin"/>
    <property type="match status" value="1"/>
</dbReference>
<comment type="caution">
    <text evidence="3">The sequence shown here is derived from an EMBL/GenBank/DDBJ whole genome shotgun (WGS) entry which is preliminary data.</text>
</comment>
<gene>
    <name evidence="3" type="ORF">Lyticum_00376</name>
</gene>
<name>A0AAE5AHV0_9RICK</name>
<feature type="domain" description="Thioredoxin-like fold" evidence="2">
    <location>
        <begin position="74"/>
        <end position="241"/>
    </location>
</feature>
<keyword evidence="1" id="KW-1133">Transmembrane helix</keyword>
<dbReference type="Gene3D" id="1.10.40.80">
    <property type="match status" value="1"/>
</dbReference>
<keyword evidence="3" id="KW-0413">Isomerase</keyword>
<keyword evidence="1" id="KW-0472">Membrane</keyword>
<feature type="transmembrane region" description="Helical" evidence="1">
    <location>
        <begin position="20"/>
        <end position="40"/>
    </location>
</feature>
<reference evidence="3" key="1">
    <citation type="submission" date="2023-02" db="EMBL/GenBank/DDBJ databases">
        <title>Host association and intracellularity evolved multiple times independently in the Rickettsiales.</title>
        <authorList>
            <person name="Castelli M."/>
            <person name="Nardi T."/>
            <person name="Gammuto L."/>
            <person name="Bellinzona G."/>
            <person name="Sabaneyeva E."/>
            <person name="Potekhin A."/>
            <person name="Serra V."/>
            <person name="Petroni G."/>
            <person name="Sassera D."/>
        </authorList>
    </citation>
    <scope>NUCLEOTIDE SEQUENCE</scope>
    <source>
        <strain evidence="3">USBL-36I1</strain>
    </source>
</reference>
<keyword evidence="4" id="KW-1185">Reference proteome</keyword>
<protein>
    <submittedName>
        <fullName evidence="3">Protein-disulfide isomerase</fullName>
    </submittedName>
</protein>
<dbReference type="AlphaFoldDB" id="A0AAE5AHV0"/>